<dbReference type="KEGG" id="buy:D8S85_20820"/>
<sequence>MKKYTCLFLLLIGLVLPLCIQSCSTSETDVFGKERLLYFERQVKRPTDLSYEWVRVDTAVISVTHYPGEEKIEHPFRVVLIGDTLQEDAEYRVIIVDTLTNAREGMVTYPEKLYFRKGMVMDSLWMTIHTGEVEKDKEFYITLRLIANENFGIGYRGYSDVRLRFNNKASQPEWWDNRVEEVYLGAWSEKKFETFVLATGLTSFEGMAAGEMRFYSLKVKEYVGANNVTEDDGTPMIIPIY</sequence>
<protein>
    <submittedName>
        <fullName evidence="2">DUF4843 domain-containing protein</fullName>
    </submittedName>
</protein>
<gene>
    <name evidence="2" type="ORF">D8S85_20820</name>
</gene>
<accession>A0A3Q9IR76</accession>
<evidence type="ECO:0000313" key="2">
    <source>
        <dbReference type="EMBL" id="AZS31747.1"/>
    </source>
</evidence>
<dbReference type="AlphaFoldDB" id="A0A3Q9IR76"/>
<keyword evidence="1" id="KW-0732">Signal</keyword>
<organism evidence="2 3">
    <name type="scientific">Butyricimonas faecalis</name>
    <dbReference type="NCBI Taxonomy" id="2093856"/>
    <lineage>
        <taxon>Bacteria</taxon>
        <taxon>Pseudomonadati</taxon>
        <taxon>Bacteroidota</taxon>
        <taxon>Bacteroidia</taxon>
        <taxon>Bacteroidales</taxon>
        <taxon>Odoribacteraceae</taxon>
        <taxon>Butyricimonas</taxon>
    </lineage>
</organism>
<keyword evidence="3" id="KW-1185">Reference proteome</keyword>
<dbReference type="OrthoDB" id="1096465at2"/>
<feature type="signal peptide" evidence="1">
    <location>
        <begin position="1"/>
        <end position="20"/>
    </location>
</feature>
<name>A0A3Q9IR76_9BACT</name>
<dbReference type="InterPro" id="IPR032299">
    <property type="entry name" value="DUF4843"/>
</dbReference>
<feature type="chain" id="PRO_5018696830" evidence="1">
    <location>
        <begin position="21"/>
        <end position="241"/>
    </location>
</feature>
<evidence type="ECO:0000313" key="3">
    <source>
        <dbReference type="Proteomes" id="UP000270673"/>
    </source>
</evidence>
<dbReference type="Pfam" id="PF16132">
    <property type="entry name" value="DUF4843"/>
    <property type="match status" value="1"/>
</dbReference>
<proteinExistence type="predicted"/>
<reference evidence="2 3" key="1">
    <citation type="submission" date="2018-10" db="EMBL/GenBank/DDBJ databases">
        <title>Butyricimonas faecalis sp. nov., isolated from human faeces and emended description of the genus Butyricimonas.</title>
        <authorList>
            <person name="Le Roy T."/>
            <person name="Van der Smissen P."/>
            <person name="Paquot A."/>
            <person name="Delzenne N."/>
            <person name="Muccioli G."/>
            <person name="Collet J.-F."/>
            <person name="Cani P.D."/>
        </authorList>
    </citation>
    <scope>NUCLEOTIDE SEQUENCE [LARGE SCALE GENOMIC DNA]</scope>
    <source>
        <strain evidence="2 3">H184</strain>
    </source>
</reference>
<dbReference type="RefSeq" id="WP_106624169.1">
    <property type="nucleotide sequence ID" value="NZ_CP032819.1"/>
</dbReference>
<dbReference type="EMBL" id="CP032819">
    <property type="protein sequence ID" value="AZS31747.1"/>
    <property type="molecule type" value="Genomic_DNA"/>
</dbReference>
<dbReference type="Proteomes" id="UP000270673">
    <property type="component" value="Chromosome"/>
</dbReference>
<evidence type="ECO:0000256" key="1">
    <source>
        <dbReference type="SAM" id="SignalP"/>
    </source>
</evidence>